<dbReference type="Proteomes" id="UP001162992">
    <property type="component" value="Chromosome 13"/>
</dbReference>
<sequence>MKTLEVISSCTALCKQACSNENITKAALVLLCMVVLVACLFGRLGLRIILVSLVNIKSICLPDNLKSALAALRCIGFRQVQAHVAFQPSEVEVLQRETFDCKKADTYSQSTSLELKKVSESEKEYTSDLTVKVAKTSIDLLKKEVEVASISEESQYANNEVPYTPSPVSPSGKTCWLFMAPEFCSPLLVGSKKSASAGGLRTTSTSNSCKSSCSQDRRGGSKRKRRASDSDLKEMLKSFGMKEVHICLTKKLQPNSISIPRSCSSSETSSPQCSPSCAEKQLLKSSELVEKNERAVTLNGTLPAVAWMCGRDLEGLDQEQWLDLRESCLEDIYGEEWQKFVHPSDLTRCKEIVSLALSVQKQFQMEYRLQIAPDQYRWVLDLAKVRYSLPSHAYIGFVGWRIDIHERKVIQDDFAKLWSLPHEFLIKATGDGKYFESVSSQLPQLLGYTLEEFKSIPWAELIHKDDYEYSVEAEQESKGGSPINVVNRYRCKEGQKVVGPVFTDPSGTYKWLNWSGFDLFGACRDVSAERNALDELQRSREELRRITDAIPGGGVFTCQINENGVETFPFASKGFMNLLGSHTNETNDDNSSIGLSTNPSQEVFKFDERHKAFGFSIHPDDWPRLAESMRNASFSLTPLDHDFRVIRDGEICWSRMHALPQWLENGKLQWFGITWDMTEQHLAVDTLREARDNAEKAAQAKGRFLANMSHEIRTPMNAVIGMGALLLETALTEEQREYVSTIRSSGEALLTIINDILDYSKIEAGKMQLEVVPFDLLHCLEDSFDLIIPQATMKGLDLSYNIGENVPGTIKGDATRLRQILVNLLSNAVKFTEHGNVSVAINALKVARESLPKATGFLETETDKASREYSFKSGEGKETWKIQFSVEDSGIGISDEKKSTLFKPFSQVDASTTRRFGGTGLGLVICSKLCALQGGDIWVESIAGHGSTFHFTIVAEEVPKIKHDGLEVVDGDNDLNIFKNKRVLIVAGSSSSSQTMCLRFLRSWGMKPLCTSSSDEALKVLGRTLSVINKDNDSRTRDKELNMIGPIDVAIIDGTMLDDGDTKMLECFRLCQAATPKISIVVLTHFGQRFLKEFHDVEVHCHISKPVKESHLQNALFNLLQREESSSEADGEGSNFSKKNPSCSQPTSKTWRKGSGSISMTPENHTDVAKAYPLRILVAEDNAINQKVLTRLLQRLGYSADVVANGFEALEAVVRQRYDVCLMDCFMPEMDGLEATKRIRETLQCAPIIVAVTAAALEEEKQACLEAGMHM</sequence>
<reference evidence="2" key="1">
    <citation type="journal article" date="2024" name="Proc. Natl. Acad. Sci. U.S.A.">
        <title>Extraordinary preservation of gene collinearity over three hundred million years revealed in homosporous lycophytes.</title>
        <authorList>
            <person name="Li C."/>
            <person name="Wickell D."/>
            <person name="Kuo L.Y."/>
            <person name="Chen X."/>
            <person name="Nie B."/>
            <person name="Liao X."/>
            <person name="Peng D."/>
            <person name="Ji J."/>
            <person name="Jenkins J."/>
            <person name="Williams M."/>
            <person name="Shu S."/>
            <person name="Plott C."/>
            <person name="Barry K."/>
            <person name="Rajasekar S."/>
            <person name="Grimwood J."/>
            <person name="Han X."/>
            <person name="Sun S."/>
            <person name="Hou Z."/>
            <person name="He W."/>
            <person name="Dai G."/>
            <person name="Sun C."/>
            <person name="Schmutz J."/>
            <person name="Leebens-Mack J.H."/>
            <person name="Li F.W."/>
            <person name="Wang L."/>
        </authorList>
    </citation>
    <scope>NUCLEOTIDE SEQUENCE [LARGE SCALE GENOMIC DNA]</scope>
    <source>
        <strain evidence="2">cv. PW_Plant_1</strain>
    </source>
</reference>
<evidence type="ECO:0000313" key="2">
    <source>
        <dbReference type="Proteomes" id="UP001162992"/>
    </source>
</evidence>
<keyword evidence="2" id="KW-1185">Reference proteome</keyword>
<protein>
    <submittedName>
        <fullName evidence="1">Uncharacterized protein</fullName>
    </submittedName>
</protein>
<evidence type="ECO:0000313" key="1">
    <source>
        <dbReference type="EMBL" id="KAJ7533890.1"/>
    </source>
</evidence>
<dbReference type="EMBL" id="CM055104">
    <property type="protein sequence ID" value="KAJ7533890.1"/>
    <property type="molecule type" value="Genomic_DNA"/>
</dbReference>
<comment type="caution">
    <text evidence="1">The sequence shown here is derived from an EMBL/GenBank/DDBJ whole genome shotgun (WGS) entry which is preliminary data.</text>
</comment>
<gene>
    <name evidence="1" type="ORF">O6H91_13G069300</name>
</gene>
<organism evidence="1 2">
    <name type="scientific">Diphasiastrum complanatum</name>
    <name type="common">Issler's clubmoss</name>
    <name type="synonym">Lycopodium complanatum</name>
    <dbReference type="NCBI Taxonomy" id="34168"/>
    <lineage>
        <taxon>Eukaryota</taxon>
        <taxon>Viridiplantae</taxon>
        <taxon>Streptophyta</taxon>
        <taxon>Embryophyta</taxon>
        <taxon>Tracheophyta</taxon>
        <taxon>Lycopodiopsida</taxon>
        <taxon>Lycopodiales</taxon>
        <taxon>Lycopodiaceae</taxon>
        <taxon>Lycopodioideae</taxon>
        <taxon>Diphasiastrum</taxon>
    </lineage>
</organism>
<name>A0ACC2BVU5_DIPCM</name>
<proteinExistence type="predicted"/>
<accession>A0ACC2BVU5</accession>